<name>A0ACC0F488_9ERIC</name>
<organism evidence="1 2">
    <name type="scientific">Camellia lanceoleosa</name>
    <dbReference type="NCBI Taxonomy" id="1840588"/>
    <lineage>
        <taxon>Eukaryota</taxon>
        <taxon>Viridiplantae</taxon>
        <taxon>Streptophyta</taxon>
        <taxon>Embryophyta</taxon>
        <taxon>Tracheophyta</taxon>
        <taxon>Spermatophyta</taxon>
        <taxon>Magnoliopsida</taxon>
        <taxon>eudicotyledons</taxon>
        <taxon>Gunneridae</taxon>
        <taxon>Pentapetalae</taxon>
        <taxon>asterids</taxon>
        <taxon>Ericales</taxon>
        <taxon>Theaceae</taxon>
        <taxon>Camellia</taxon>
    </lineage>
</organism>
<sequence>MKVKRHFQNHAWITLSQSFKIEEILTYLIQQLFDEVRQPLPQRVETMDNNNLKTVLKEFLRESRYVFILDDIWSIETWDAIKIALPNHNCGSRVLLTTCIGNVSSTSCRESHCYIYEMKAVSKRVFDFVL</sequence>
<dbReference type="EMBL" id="CM045768">
    <property type="protein sequence ID" value="KAI7983487.1"/>
    <property type="molecule type" value="Genomic_DNA"/>
</dbReference>
<gene>
    <name evidence="1" type="ORF">LOK49_LG15G02201</name>
</gene>
<evidence type="ECO:0000313" key="2">
    <source>
        <dbReference type="Proteomes" id="UP001060215"/>
    </source>
</evidence>
<proteinExistence type="predicted"/>
<accession>A0ACC0F488</accession>
<evidence type="ECO:0000313" key="1">
    <source>
        <dbReference type="EMBL" id="KAI7983487.1"/>
    </source>
</evidence>
<protein>
    <submittedName>
        <fullName evidence="1">Disease resistance protein RPM1</fullName>
    </submittedName>
</protein>
<comment type="caution">
    <text evidence="1">The sequence shown here is derived from an EMBL/GenBank/DDBJ whole genome shotgun (WGS) entry which is preliminary data.</text>
</comment>
<dbReference type="Proteomes" id="UP001060215">
    <property type="component" value="Chromosome 11"/>
</dbReference>
<keyword evidence="2" id="KW-1185">Reference proteome</keyword>
<reference evidence="1 2" key="1">
    <citation type="journal article" date="2022" name="Plant J.">
        <title>Chromosome-level genome of Camellia lanceoleosa provides a valuable resource for understanding genome evolution and self-incompatibility.</title>
        <authorList>
            <person name="Gong W."/>
            <person name="Xiao S."/>
            <person name="Wang L."/>
            <person name="Liao Z."/>
            <person name="Chang Y."/>
            <person name="Mo W."/>
            <person name="Hu G."/>
            <person name="Li W."/>
            <person name="Zhao G."/>
            <person name="Zhu H."/>
            <person name="Hu X."/>
            <person name="Ji K."/>
            <person name="Xiang X."/>
            <person name="Song Q."/>
            <person name="Yuan D."/>
            <person name="Jin S."/>
            <person name="Zhang L."/>
        </authorList>
    </citation>
    <scope>NUCLEOTIDE SEQUENCE [LARGE SCALE GENOMIC DNA]</scope>
    <source>
        <strain evidence="1">SQ_2022a</strain>
    </source>
</reference>